<organism evidence="5 6">
    <name type="scientific">Desulfofundulus australicus DSM 11792</name>
    <dbReference type="NCBI Taxonomy" id="1121425"/>
    <lineage>
        <taxon>Bacteria</taxon>
        <taxon>Bacillati</taxon>
        <taxon>Bacillota</taxon>
        <taxon>Clostridia</taxon>
        <taxon>Eubacteriales</taxon>
        <taxon>Peptococcaceae</taxon>
        <taxon>Desulfofundulus</taxon>
    </lineage>
</organism>
<keyword evidence="1" id="KW-0479">Metal-binding</keyword>
<dbReference type="PROSITE" id="PS51379">
    <property type="entry name" value="4FE4S_FER_2"/>
    <property type="match status" value="1"/>
</dbReference>
<keyword evidence="6" id="KW-1185">Reference proteome</keyword>
<dbReference type="SUPFAM" id="SSF54862">
    <property type="entry name" value="4Fe-4S ferredoxins"/>
    <property type="match status" value="1"/>
</dbReference>
<evidence type="ECO:0000256" key="1">
    <source>
        <dbReference type="ARBA" id="ARBA00022723"/>
    </source>
</evidence>
<proteinExistence type="predicted"/>
<dbReference type="Proteomes" id="UP000184196">
    <property type="component" value="Unassembled WGS sequence"/>
</dbReference>
<accession>A0A1M4SFL9</accession>
<dbReference type="EMBL" id="FQUW01000004">
    <property type="protein sequence ID" value="SHE30962.1"/>
    <property type="molecule type" value="Genomic_DNA"/>
</dbReference>
<feature type="domain" description="4Fe-4S ferredoxin-type" evidence="4">
    <location>
        <begin position="310"/>
        <end position="340"/>
    </location>
</feature>
<dbReference type="InterPro" id="IPR009051">
    <property type="entry name" value="Helical_ferredxn"/>
</dbReference>
<reference evidence="6" key="1">
    <citation type="submission" date="2016-11" db="EMBL/GenBank/DDBJ databases">
        <authorList>
            <person name="Varghese N."/>
            <person name="Submissions S."/>
        </authorList>
    </citation>
    <scope>NUCLEOTIDE SEQUENCE [LARGE SCALE GENOMIC DNA]</scope>
    <source>
        <strain evidence="6">DSM 11792</strain>
    </source>
</reference>
<evidence type="ECO:0000256" key="2">
    <source>
        <dbReference type="ARBA" id="ARBA00023004"/>
    </source>
</evidence>
<dbReference type="RefSeq" id="WP_073162392.1">
    <property type="nucleotide sequence ID" value="NZ_FQUW01000004.1"/>
</dbReference>
<keyword evidence="3" id="KW-0411">Iron-sulfur</keyword>
<protein>
    <submittedName>
        <fullName evidence="5">Formate dehydrogenase subunit beta</fullName>
    </submittedName>
</protein>
<evidence type="ECO:0000313" key="6">
    <source>
        <dbReference type="Proteomes" id="UP000184196"/>
    </source>
</evidence>
<evidence type="ECO:0000256" key="3">
    <source>
        <dbReference type="ARBA" id="ARBA00023014"/>
    </source>
</evidence>
<evidence type="ECO:0000313" key="5">
    <source>
        <dbReference type="EMBL" id="SHE30962.1"/>
    </source>
</evidence>
<dbReference type="GO" id="GO:0051536">
    <property type="term" value="F:iron-sulfur cluster binding"/>
    <property type="evidence" value="ECO:0007669"/>
    <property type="project" value="UniProtKB-KW"/>
</dbReference>
<dbReference type="AlphaFoldDB" id="A0A1M4SFL9"/>
<sequence length="375" mass="41154">MKTALLQVEAGSPRQAAEKFFRTLLDRRVVDALIVPREVPSRRMVVPALVTSGDGLSGVNPFAPVAIINAARAVSRLAFQDPGVKVGAVLRPCEIRALVEMAKLQQVTLERVLIIGVDCLGTFEPADYYRLAQEGLDTGAWLAQAAGSGRAALNGTKIRTACTICEAISPSGAHLSLHWVGCDVHRELYIACDDERVNLDALFDGSILVPHELPAARQSLVESLRKERRELGQEMCRDFASRTADINRLLDELAPCLGCHNCREVCPLCVCRECVFDSNLFEHEPSWYLHRAAIRGGLELPADTLLYHLTRMHHMGVSCVGCGQCESGCPSRIPLTLLFRTIGEKLQGLFSYVPGASVDELPPLATYREDELEPR</sequence>
<name>A0A1M4SFL9_9FIRM</name>
<dbReference type="Gene3D" id="1.10.1060.10">
    <property type="entry name" value="Alpha-helical ferredoxin"/>
    <property type="match status" value="1"/>
</dbReference>
<dbReference type="InterPro" id="IPR017896">
    <property type="entry name" value="4Fe4S_Fe-S-bd"/>
</dbReference>
<dbReference type="PROSITE" id="PS00198">
    <property type="entry name" value="4FE4S_FER_1"/>
    <property type="match status" value="2"/>
</dbReference>
<evidence type="ECO:0000259" key="4">
    <source>
        <dbReference type="PROSITE" id="PS51379"/>
    </source>
</evidence>
<dbReference type="InterPro" id="IPR017900">
    <property type="entry name" value="4Fe4S_Fe_S_CS"/>
</dbReference>
<dbReference type="GO" id="GO:0046872">
    <property type="term" value="F:metal ion binding"/>
    <property type="evidence" value="ECO:0007669"/>
    <property type="project" value="UniProtKB-KW"/>
</dbReference>
<dbReference type="OrthoDB" id="9773828at2"/>
<keyword evidence="2" id="KW-0408">Iron</keyword>
<gene>
    <name evidence="5" type="ORF">SAMN02745218_00113</name>
</gene>